<keyword evidence="2" id="KW-1185">Reference proteome</keyword>
<sequence>MRDADEGAVSEKPQIKKLLEAGERGFGTVLSLKFPYNEQAIPTPGTDAWKTAIERVKKVLPTIMDRIDILVIGNEPFLETRKDQRDRRLNLFYEKIAEYIIAYRAEHSARKTKLYMGALNHLDWDNGQTGATKRWMTFVKKTKDIEGVDIHPHVTSLAGAQKYLDYILPRMRPEQKFLATEFSLVLLWKEHQTDPVSARFAEKYQDAQGKQVWEVLREATEQPFTQQKWDDFLSMTPWFANNKTYLQDQLEQFRKTERLAVATYGVSQDEAMATNFTARKNPWMLNSLYCPYTVRQSKDGLPGRNRVWIDQFRALQKTN</sequence>
<proteinExistence type="predicted"/>
<reference evidence="1 2" key="1">
    <citation type="submission" date="2020-11" db="EMBL/GenBank/DDBJ databases">
        <title>Streptomyces spirodelae sp. nov., isolated from duckweed.</title>
        <authorList>
            <person name="Saimee Y."/>
            <person name="Duangmal K."/>
        </authorList>
    </citation>
    <scope>NUCLEOTIDE SEQUENCE [LARGE SCALE GENOMIC DNA]</scope>
    <source>
        <strain evidence="1 2">S16-07</strain>
    </source>
</reference>
<gene>
    <name evidence="1" type="ORF">ITI46_08775</name>
</gene>
<dbReference type="Proteomes" id="UP001519064">
    <property type="component" value="Unassembled WGS sequence"/>
</dbReference>
<organism evidence="1 2">
    <name type="scientific">Streptomyces oryzae</name>
    <dbReference type="NCBI Taxonomy" id="1434886"/>
    <lineage>
        <taxon>Bacteria</taxon>
        <taxon>Bacillati</taxon>
        <taxon>Actinomycetota</taxon>
        <taxon>Actinomycetes</taxon>
        <taxon>Kitasatosporales</taxon>
        <taxon>Streptomycetaceae</taxon>
        <taxon>Streptomyces</taxon>
    </lineage>
</organism>
<dbReference type="InterPro" id="IPR017853">
    <property type="entry name" value="GH"/>
</dbReference>
<dbReference type="SUPFAM" id="SSF51445">
    <property type="entry name" value="(Trans)glycosidases"/>
    <property type="match status" value="1"/>
</dbReference>
<accession>A0ABS3X8R3</accession>
<evidence type="ECO:0000313" key="2">
    <source>
        <dbReference type="Proteomes" id="UP001519064"/>
    </source>
</evidence>
<protein>
    <submittedName>
        <fullName evidence="1">Uncharacterized protein</fullName>
    </submittedName>
</protein>
<comment type="caution">
    <text evidence="1">The sequence shown here is derived from an EMBL/GenBank/DDBJ whole genome shotgun (WGS) entry which is preliminary data.</text>
</comment>
<dbReference type="EMBL" id="JADKMA010000030">
    <property type="protein sequence ID" value="MBO8191772.1"/>
    <property type="molecule type" value="Genomic_DNA"/>
</dbReference>
<name>A0ABS3X8R3_9ACTN</name>
<evidence type="ECO:0000313" key="1">
    <source>
        <dbReference type="EMBL" id="MBO8191772.1"/>
    </source>
</evidence>